<protein>
    <submittedName>
        <fullName evidence="1">Uncharacterized protein</fullName>
    </submittedName>
</protein>
<gene>
    <name evidence="1" type="ORF">FGO68_gene12542</name>
</gene>
<proteinExistence type="predicted"/>
<keyword evidence="2" id="KW-1185">Reference proteome</keyword>
<organism evidence="1 2">
    <name type="scientific">Halteria grandinella</name>
    <dbReference type="NCBI Taxonomy" id="5974"/>
    <lineage>
        <taxon>Eukaryota</taxon>
        <taxon>Sar</taxon>
        <taxon>Alveolata</taxon>
        <taxon>Ciliophora</taxon>
        <taxon>Intramacronucleata</taxon>
        <taxon>Spirotrichea</taxon>
        <taxon>Stichotrichia</taxon>
        <taxon>Sporadotrichida</taxon>
        <taxon>Halteriidae</taxon>
        <taxon>Halteria</taxon>
    </lineage>
</organism>
<dbReference type="AlphaFoldDB" id="A0A8J8NF31"/>
<accession>A0A8J8NF31</accession>
<reference evidence="1" key="1">
    <citation type="submission" date="2019-06" db="EMBL/GenBank/DDBJ databases">
        <authorList>
            <person name="Zheng W."/>
        </authorList>
    </citation>
    <scope>NUCLEOTIDE SEQUENCE</scope>
    <source>
        <strain evidence="1">QDHG01</strain>
    </source>
</reference>
<sequence>MVNYDPNIRYCFQQELNQISAGNQNQTQYINNIGGGSSGNTFQRHKYINEQYMDEREQEEDPEMERIAKLFYHINLAQRVIESLRANIRKQVFSENKVFQHSKAFSDLIKPEPAGQRHQPYGSKSSQAFSYTDLHPLDSGEVNLIETTFMPQGKNPWKELSQNPQRLQTMSQAPLNTDYTNNRDDTSEHHRLSMSRAFQLTSQPQIQETTSHYTNFLQTGLLTDADDISNNETILIQSNRRPPRDNRLMLAGLKILSQIFKTIDKRSNSHFISQLVKNTCASKIRETEMVARSIANDHVLLEEKLAKQVSQKQVQFIIN</sequence>
<evidence type="ECO:0000313" key="2">
    <source>
        <dbReference type="Proteomes" id="UP000785679"/>
    </source>
</evidence>
<dbReference type="EMBL" id="RRYP01017886">
    <property type="protein sequence ID" value="TNV73891.1"/>
    <property type="molecule type" value="Genomic_DNA"/>
</dbReference>
<evidence type="ECO:0000313" key="1">
    <source>
        <dbReference type="EMBL" id="TNV73891.1"/>
    </source>
</evidence>
<name>A0A8J8NF31_HALGN</name>
<comment type="caution">
    <text evidence="1">The sequence shown here is derived from an EMBL/GenBank/DDBJ whole genome shotgun (WGS) entry which is preliminary data.</text>
</comment>
<dbReference type="Proteomes" id="UP000785679">
    <property type="component" value="Unassembled WGS sequence"/>
</dbReference>